<reference evidence="1 2" key="1">
    <citation type="submission" date="2022-03" db="EMBL/GenBank/DDBJ databases">
        <title>Mucilaginibacter sp. isolated from the gut of Protaetia brevitarsis seulensis larvae.</title>
        <authorList>
            <person name="Won M."/>
            <person name="Kim S.-J."/>
            <person name="Kwon S.-W."/>
        </authorList>
    </citation>
    <scope>NUCLEOTIDE SEQUENCE [LARGE SCALE GENOMIC DNA]</scope>
    <source>
        <strain evidence="1 2">CFWR-12</strain>
    </source>
</reference>
<dbReference type="EMBL" id="CP094528">
    <property type="protein sequence ID" value="UOE43443.1"/>
    <property type="molecule type" value="Genomic_DNA"/>
</dbReference>
<dbReference type="Gene3D" id="3.40.630.30">
    <property type="match status" value="1"/>
</dbReference>
<evidence type="ECO:0000313" key="1">
    <source>
        <dbReference type="EMBL" id="UOE43443.1"/>
    </source>
</evidence>
<keyword evidence="2" id="KW-1185">Reference proteome</keyword>
<sequence>MHVELVRWSADDLPLLVRANTPGMTRFIGGPEASEQLRERNERYLRLDETGEAHMFRVDADGVPAGSIGWWRVEHVGGGTMPWRGGELAFNTWALDVSPARLPSLTPSGEP</sequence>
<dbReference type="Proteomes" id="UP000832097">
    <property type="component" value="Chromosome"/>
</dbReference>
<gene>
    <name evidence="1" type="ORF">MTO99_14835</name>
</gene>
<protein>
    <recommendedName>
        <fullName evidence="3">N-acetyltransferase</fullName>
    </recommendedName>
</protein>
<evidence type="ECO:0008006" key="3">
    <source>
        <dbReference type="Google" id="ProtNLM"/>
    </source>
</evidence>
<accession>A0ABY4BW81</accession>
<organism evidence="1 2">
    <name type="scientific">Agromyces larvae</name>
    <dbReference type="NCBI Taxonomy" id="2929802"/>
    <lineage>
        <taxon>Bacteria</taxon>
        <taxon>Bacillati</taxon>
        <taxon>Actinomycetota</taxon>
        <taxon>Actinomycetes</taxon>
        <taxon>Micrococcales</taxon>
        <taxon>Microbacteriaceae</taxon>
        <taxon>Agromyces</taxon>
    </lineage>
</organism>
<name>A0ABY4BW81_9MICO</name>
<dbReference type="RefSeq" id="WP_243554420.1">
    <property type="nucleotide sequence ID" value="NZ_CP094528.1"/>
</dbReference>
<evidence type="ECO:0000313" key="2">
    <source>
        <dbReference type="Proteomes" id="UP000832097"/>
    </source>
</evidence>
<proteinExistence type="predicted"/>